<evidence type="ECO:0000256" key="2">
    <source>
        <dbReference type="ARBA" id="ARBA00022448"/>
    </source>
</evidence>
<keyword evidence="17" id="KW-0675">Receptor</keyword>
<dbReference type="InterPro" id="IPR037066">
    <property type="entry name" value="Plug_dom_sf"/>
</dbReference>
<organism evidence="17 18">
    <name type="scientific">Chryseobacterium gleum ATCC 35910</name>
    <dbReference type="NCBI Taxonomy" id="525257"/>
    <lineage>
        <taxon>Bacteria</taxon>
        <taxon>Pseudomonadati</taxon>
        <taxon>Bacteroidota</taxon>
        <taxon>Flavobacteriia</taxon>
        <taxon>Flavobacteriales</taxon>
        <taxon>Weeksellaceae</taxon>
        <taxon>Chryseobacterium group</taxon>
        <taxon>Chryseobacterium</taxon>
    </lineage>
</organism>
<evidence type="ECO:0000313" key="18">
    <source>
        <dbReference type="Proteomes" id="UP000002969"/>
    </source>
</evidence>
<comment type="subcellular location">
    <subcellularLocation>
        <location evidence="1 12">Cell outer membrane</location>
        <topology evidence="1 12">Multi-pass membrane protein</topology>
    </subcellularLocation>
</comment>
<evidence type="ECO:0000256" key="11">
    <source>
        <dbReference type="ARBA" id="ARBA00023237"/>
    </source>
</evidence>
<evidence type="ECO:0000256" key="6">
    <source>
        <dbReference type="ARBA" id="ARBA00022729"/>
    </source>
</evidence>
<keyword evidence="9 13" id="KW-0798">TonB box</keyword>
<evidence type="ECO:0000256" key="8">
    <source>
        <dbReference type="ARBA" id="ARBA00023065"/>
    </source>
</evidence>
<keyword evidence="3 12" id="KW-1134">Transmembrane beta strand</keyword>
<feature type="domain" description="TonB-dependent receptor plug" evidence="16">
    <location>
        <begin position="67"/>
        <end position="178"/>
    </location>
</feature>
<feature type="signal peptide" evidence="14">
    <location>
        <begin position="1"/>
        <end position="40"/>
    </location>
</feature>
<keyword evidence="7" id="KW-0408">Iron</keyword>
<evidence type="ECO:0000256" key="7">
    <source>
        <dbReference type="ARBA" id="ARBA00023004"/>
    </source>
</evidence>
<gene>
    <name evidence="17" type="ORF">HMPREF0204_11937</name>
</gene>
<dbReference type="Pfam" id="PF00593">
    <property type="entry name" value="TonB_dep_Rec_b-barrel"/>
    <property type="match status" value="1"/>
</dbReference>
<keyword evidence="5 12" id="KW-0812">Transmembrane</keyword>
<feature type="chain" id="PRO_5045114579" evidence="14">
    <location>
        <begin position="41"/>
        <end position="831"/>
    </location>
</feature>
<reference evidence="17" key="1">
    <citation type="submission" date="2010-06" db="EMBL/GenBank/DDBJ databases">
        <authorList>
            <person name="Muzny D."/>
            <person name="Qin X."/>
            <person name="Buhay C."/>
            <person name="Dugan-Rocha S."/>
            <person name="Ding Y."/>
            <person name="Chen G."/>
            <person name="Hawes A."/>
            <person name="Holder M."/>
            <person name="Jhangiani S."/>
            <person name="Johnson A."/>
            <person name="Khan Z."/>
            <person name="Li Z."/>
            <person name="Liu W."/>
            <person name="Liu X."/>
            <person name="Perez L."/>
            <person name="Shen H."/>
            <person name="Wang Q."/>
            <person name="Watt J."/>
            <person name="Xi L."/>
            <person name="Xin Y."/>
            <person name="Zhou J."/>
            <person name="Deng J."/>
            <person name="Jiang H."/>
            <person name="Liu Y."/>
            <person name="Qu J."/>
            <person name="Song X.-Z."/>
            <person name="Zhang L."/>
            <person name="Villasana D."/>
            <person name="Johnson A."/>
            <person name="Liu J."/>
            <person name="Liyanage D."/>
            <person name="Lorensuhewa L."/>
            <person name="Robinson T."/>
            <person name="Song A."/>
            <person name="Song B.-B."/>
            <person name="Dinh H."/>
            <person name="Thornton R."/>
            <person name="Coyle M."/>
            <person name="Francisco L."/>
            <person name="Jackson L."/>
            <person name="Javaid M."/>
            <person name="Korchina V."/>
            <person name="Kovar C."/>
            <person name="Mata R."/>
            <person name="Mathew T."/>
            <person name="Ngo R."/>
            <person name="Nguyen L."/>
            <person name="Nguyen N."/>
            <person name="Okwuonu G."/>
            <person name="Ongeri F."/>
            <person name="Pham C."/>
            <person name="Simmons D."/>
            <person name="Wilczek-Boney K."/>
            <person name="Hale W."/>
            <person name="Jakkamsetti A."/>
            <person name="Pham P."/>
            <person name="Ruth R."/>
            <person name="San Lucas F."/>
            <person name="Warren J."/>
            <person name="Zhang J."/>
            <person name="Zhao Z."/>
            <person name="Zhou C."/>
            <person name="Zhu D."/>
            <person name="Lee S."/>
            <person name="Bess C."/>
            <person name="Blankenburg K."/>
            <person name="Forbes L."/>
            <person name="Fu Q."/>
            <person name="Gubbala S."/>
            <person name="Hirani K."/>
            <person name="Jayaseelan J.C."/>
            <person name="Lara F."/>
            <person name="Munidasa M."/>
            <person name="Palculict T."/>
            <person name="Patil S."/>
            <person name="Pu L.-L."/>
            <person name="Saada N."/>
            <person name="Tang L."/>
            <person name="Weissenberger G."/>
            <person name="Zhu Y."/>
            <person name="Hemphill L."/>
            <person name="Shang Y."/>
            <person name="Youmans B."/>
            <person name="Ayvaz T."/>
            <person name="Ross M."/>
            <person name="Santibanez J."/>
            <person name="Aqrawi P."/>
            <person name="Gross S."/>
            <person name="Joshi V."/>
            <person name="Fowler G."/>
            <person name="Nazareth L."/>
            <person name="Reid J."/>
            <person name="Worley K."/>
            <person name="Petrosino J."/>
            <person name="Highlander S."/>
            <person name="Gibbs R."/>
        </authorList>
    </citation>
    <scope>NUCLEOTIDE SEQUENCE [LARGE SCALE GENOMIC DNA]</scope>
    <source>
        <strain evidence="17">ATCC 35910</strain>
    </source>
</reference>
<keyword evidence="6 14" id="KW-0732">Signal</keyword>
<sequence length="831" mass="92642">MECIYNYNKTETNYKNKAMKKKSIFLIAATATLYFNNAYAQETPQDSAKVSSIDQIVITGNSNPKKKIESSTAISTFSSKEIQKQNPISAAALLQRVPGFAVETSGGEVGNNLFARGIPSAGAYEFVQVQEDGLAVFEDGALQFANADNFFRVDNSVSRMEALRGGSGSIFATNSPGGLINFITKEGTNDFRGTAKLETSTYGLMRTDVNVGGALVQDKLFFNVGGFYRTDDGIRKTGFKANNGGQIRMNLKYVFDKGYVKVYYKKLDDRNTFFLPIPLIQNGNKLKGFQGFDPNYGTYSYRAISQLNIPQAGGGFFNRNLEDGIHPKVDVVGAEFKYDLGKNFSVLNKTRYTDINMNYTGIFPAGGPKQASKYATDQVKDGGLGMSDYQYSLVSNGAVVNPEFVQKLGFWAIDKQMNNFVNDLQFNYKFDKGNVTAGFYKSNWKSQQYWNWSNILTTATDRPELLNLVNPSLSPSDDGYSKTYNGVMDMTFLQRRTQTQGSLNDLYVNLDYNITDALSMNGGLRYSHDYYKGNFANTTTANLNNSGLTTDGTHGFNTTTADDNMSVLGNKYTYWNYNIDKVSFTLAANYKINRENAVYARFSNGFRSPNEEAYYNYFSNPTPDKPLKSVTTNQLEVGYKYYSRTFDVAVIPFYSTLKNLSFTDIFSDGKSENTFANTQNYGVEVEGYARLFNNILELTFNGTIQSPKYKNLEAGSVLEGNVVRRMPKFYFNISPAVNITKEWRAYVSMNYYGKRFQDEKNVQTLPSFTEFGAGMSYQLGKIRFAVDGTNIFNTIGITEGDPRAGSPNGDGIIMARPIMGAAARASITLDF</sequence>
<dbReference type="Proteomes" id="UP000002969">
    <property type="component" value="Unassembled WGS sequence"/>
</dbReference>
<evidence type="ECO:0000256" key="13">
    <source>
        <dbReference type="RuleBase" id="RU003357"/>
    </source>
</evidence>
<evidence type="ECO:0000313" key="17">
    <source>
        <dbReference type="EMBL" id="EFK36490.1"/>
    </source>
</evidence>
<comment type="similarity">
    <text evidence="12 13">Belongs to the TonB-dependent receptor family.</text>
</comment>
<dbReference type="Gene3D" id="2.170.130.10">
    <property type="entry name" value="TonB-dependent receptor, plug domain"/>
    <property type="match status" value="1"/>
</dbReference>
<evidence type="ECO:0000256" key="14">
    <source>
        <dbReference type="SAM" id="SignalP"/>
    </source>
</evidence>
<evidence type="ECO:0000259" key="15">
    <source>
        <dbReference type="Pfam" id="PF00593"/>
    </source>
</evidence>
<evidence type="ECO:0000256" key="10">
    <source>
        <dbReference type="ARBA" id="ARBA00023136"/>
    </source>
</evidence>
<keyword evidence="10 12" id="KW-0472">Membrane</keyword>
<dbReference type="Pfam" id="PF07715">
    <property type="entry name" value="Plug"/>
    <property type="match status" value="1"/>
</dbReference>
<dbReference type="PANTHER" id="PTHR32552">
    <property type="entry name" value="FERRICHROME IRON RECEPTOR-RELATED"/>
    <property type="match status" value="1"/>
</dbReference>
<accession>A0ABN0ATX4</accession>
<evidence type="ECO:0000256" key="12">
    <source>
        <dbReference type="PROSITE-ProRule" id="PRU01360"/>
    </source>
</evidence>
<dbReference type="PROSITE" id="PS52016">
    <property type="entry name" value="TONB_DEPENDENT_REC_3"/>
    <property type="match status" value="1"/>
</dbReference>
<evidence type="ECO:0000256" key="1">
    <source>
        <dbReference type="ARBA" id="ARBA00004571"/>
    </source>
</evidence>
<dbReference type="InterPro" id="IPR039426">
    <property type="entry name" value="TonB-dep_rcpt-like"/>
</dbReference>
<dbReference type="PANTHER" id="PTHR32552:SF89">
    <property type="entry name" value="CATECHOLATE SIDEROPHORE RECEPTOR FIU"/>
    <property type="match status" value="1"/>
</dbReference>
<comment type="caution">
    <text evidence="17">The sequence shown here is derived from an EMBL/GenBank/DDBJ whole genome shotgun (WGS) entry which is preliminary data.</text>
</comment>
<evidence type="ECO:0000256" key="5">
    <source>
        <dbReference type="ARBA" id="ARBA00022692"/>
    </source>
</evidence>
<keyword evidence="8" id="KW-0406">Ion transport</keyword>
<feature type="domain" description="TonB-dependent receptor-like beta-barrel" evidence="15">
    <location>
        <begin position="292"/>
        <end position="787"/>
    </location>
</feature>
<dbReference type="SUPFAM" id="SSF56935">
    <property type="entry name" value="Porins"/>
    <property type="match status" value="1"/>
</dbReference>
<proteinExistence type="inferred from homology"/>
<name>A0ABN0ATX4_CHRGE</name>
<protein>
    <submittedName>
        <fullName evidence="17">TonB-dependent receptor</fullName>
    </submittedName>
</protein>
<evidence type="ECO:0000259" key="16">
    <source>
        <dbReference type="Pfam" id="PF07715"/>
    </source>
</evidence>
<keyword evidence="2 12" id="KW-0813">Transport</keyword>
<dbReference type="InterPro" id="IPR000531">
    <property type="entry name" value="Beta-barrel_TonB"/>
</dbReference>
<dbReference type="InterPro" id="IPR012910">
    <property type="entry name" value="Plug_dom"/>
</dbReference>
<keyword evidence="18" id="KW-1185">Reference proteome</keyword>
<evidence type="ECO:0000256" key="4">
    <source>
        <dbReference type="ARBA" id="ARBA00022496"/>
    </source>
</evidence>
<dbReference type="Gene3D" id="2.40.170.20">
    <property type="entry name" value="TonB-dependent receptor, beta-barrel domain"/>
    <property type="match status" value="1"/>
</dbReference>
<keyword evidence="11 12" id="KW-0998">Cell outer membrane</keyword>
<dbReference type="EMBL" id="ACKQ02000006">
    <property type="protein sequence ID" value="EFK36490.1"/>
    <property type="molecule type" value="Genomic_DNA"/>
</dbReference>
<dbReference type="InterPro" id="IPR036942">
    <property type="entry name" value="Beta-barrel_TonB_sf"/>
</dbReference>
<evidence type="ECO:0000256" key="3">
    <source>
        <dbReference type="ARBA" id="ARBA00022452"/>
    </source>
</evidence>
<keyword evidence="4" id="KW-0410">Iron transport</keyword>
<evidence type="ECO:0000256" key="9">
    <source>
        <dbReference type="ARBA" id="ARBA00023077"/>
    </source>
</evidence>